<evidence type="ECO:0000256" key="1">
    <source>
        <dbReference type="ARBA" id="ARBA00023002"/>
    </source>
</evidence>
<evidence type="ECO:0000313" key="5">
    <source>
        <dbReference type="Proteomes" id="UP000199347"/>
    </source>
</evidence>
<dbReference type="InterPro" id="IPR007419">
    <property type="entry name" value="BFD-like_2Fe2S-bd_dom"/>
</dbReference>
<dbReference type="SUPFAM" id="SSF51905">
    <property type="entry name" value="FAD/NAD(P)-binding domain"/>
    <property type="match status" value="1"/>
</dbReference>
<dbReference type="AlphaFoldDB" id="A0A1G5MF35"/>
<dbReference type="Pfam" id="PF04324">
    <property type="entry name" value="Fer2_BFD"/>
    <property type="match status" value="1"/>
</dbReference>
<name>A0A1G5MF35_AFIMA</name>
<feature type="domain" description="FAD/NAD(P)-binding" evidence="3">
    <location>
        <begin position="11"/>
        <end position="280"/>
    </location>
</feature>
<dbReference type="InterPro" id="IPR017224">
    <property type="entry name" value="Opine_Oxase_asu/HCN_bsu"/>
</dbReference>
<dbReference type="OrthoDB" id="9801699at2"/>
<reference evidence="5" key="1">
    <citation type="submission" date="2016-10" db="EMBL/GenBank/DDBJ databases">
        <authorList>
            <person name="Varghese N."/>
            <person name="Submissions S."/>
        </authorList>
    </citation>
    <scope>NUCLEOTIDE SEQUENCE [LARGE SCALE GENOMIC DNA]</scope>
    <source>
        <strain evidence="5">DSM 2698</strain>
    </source>
</reference>
<organism evidence="4 5">
    <name type="scientific">Afifella marina DSM 2698</name>
    <dbReference type="NCBI Taxonomy" id="1120955"/>
    <lineage>
        <taxon>Bacteria</taxon>
        <taxon>Pseudomonadati</taxon>
        <taxon>Pseudomonadota</taxon>
        <taxon>Alphaproteobacteria</taxon>
        <taxon>Hyphomicrobiales</taxon>
        <taxon>Afifellaceae</taxon>
        <taxon>Afifella</taxon>
    </lineage>
</organism>
<protein>
    <submittedName>
        <fullName evidence="4">NADPH-dependent 2,4-dienoyl-CoA reductase, sulfur reductase</fullName>
    </submittedName>
</protein>
<evidence type="ECO:0000259" key="3">
    <source>
        <dbReference type="Pfam" id="PF07992"/>
    </source>
</evidence>
<dbReference type="GO" id="GO:0016491">
    <property type="term" value="F:oxidoreductase activity"/>
    <property type="evidence" value="ECO:0007669"/>
    <property type="project" value="UniProtKB-KW"/>
</dbReference>
<evidence type="ECO:0000313" key="4">
    <source>
        <dbReference type="EMBL" id="SCZ23138.1"/>
    </source>
</evidence>
<gene>
    <name evidence="4" type="ORF">SAMN03080610_00494</name>
</gene>
<accession>A0A1G5MF35</accession>
<dbReference type="PANTHER" id="PTHR42949:SF3">
    <property type="entry name" value="ANAEROBIC GLYCEROL-3-PHOSPHATE DEHYDROGENASE SUBUNIT B"/>
    <property type="match status" value="1"/>
</dbReference>
<dbReference type="InterPro" id="IPR036188">
    <property type="entry name" value="FAD/NAD-bd_sf"/>
</dbReference>
<sequence>MSGPSQDAPPVIVGAGPAGLAAAGAFVEAGIHPIVLDESDRPGGQGTRRLTPLLCDKAEPLFGARASRRRQEREAREDHILSLCDYRANTVVWGAFDGGLELLSGGACQDLRYAHLLLATGATDAILPLPGWTLPGVYSLGGAQVALKRHGSFIGRKIVFAGFSPLLYLAAAQYCRLGLREITVLDTTPLRGKLHAAIGMARYAAGTLRQGLSLMAELRRAGVRIRAAAELLAVEGKDHVEAFRFRDAAGREERLDCDAVAIGFGLRPETQLAELAGAAFEFDPVLRHWFPRVSPDGQAGPALWIAGDGARTMGAEGARFAGRLAALSMLQAMGRGEAVKSDEMRRLRRRLEHARRFQLAAAKAFRLPGEMLSRLPGETVLCRCERVTLGEVRAAVPRASGPVEVNRVKAITRCGMGRCQGRYCGVALGEVVAEATGRDLAEVGRLRAQAPIRPIPMSAAMRDAAE</sequence>
<dbReference type="Gene3D" id="3.50.50.60">
    <property type="entry name" value="FAD/NAD(P)-binding domain"/>
    <property type="match status" value="2"/>
</dbReference>
<dbReference type="CDD" id="cd19946">
    <property type="entry name" value="GlpA-like_Fer2_BFD-like"/>
    <property type="match status" value="1"/>
</dbReference>
<dbReference type="PRINTS" id="PR00368">
    <property type="entry name" value="FADPNR"/>
</dbReference>
<dbReference type="STRING" id="1120955.SAMN03080610_00494"/>
<proteinExistence type="predicted"/>
<dbReference type="Pfam" id="PF07992">
    <property type="entry name" value="Pyr_redox_2"/>
    <property type="match status" value="1"/>
</dbReference>
<dbReference type="InterPro" id="IPR051691">
    <property type="entry name" value="Metab_Enz_Cyan_OpOx_G3PDH"/>
</dbReference>
<dbReference type="Gene3D" id="1.10.10.1100">
    <property type="entry name" value="BFD-like [2Fe-2S]-binding domain"/>
    <property type="match status" value="1"/>
</dbReference>
<dbReference type="Proteomes" id="UP000199347">
    <property type="component" value="Unassembled WGS sequence"/>
</dbReference>
<dbReference type="InterPro" id="IPR041854">
    <property type="entry name" value="BFD-like_2Fe2S-bd_dom_sf"/>
</dbReference>
<feature type="domain" description="BFD-like [2Fe-2S]-binding" evidence="2">
    <location>
        <begin position="381"/>
        <end position="434"/>
    </location>
</feature>
<evidence type="ECO:0000259" key="2">
    <source>
        <dbReference type="Pfam" id="PF04324"/>
    </source>
</evidence>
<dbReference type="PANTHER" id="PTHR42949">
    <property type="entry name" value="ANAEROBIC GLYCEROL-3-PHOSPHATE DEHYDROGENASE SUBUNIT B"/>
    <property type="match status" value="1"/>
</dbReference>
<keyword evidence="5" id="KW-1185">Reference proteome</keyword>
<dbReference type="InterPro" id="IPR023753">
    <property type="entry name" value="FAD/NAD-binding_dom"/>
</dbReference>
<dbReference type="PIRSF" id="PIRSF037495">
    <property type="entry name" value="Opine_OX_OoxA/HcnB"/>
    <property type="match status" value="1"/>
</dbReference>
<dbReference type="EMBL" id="FMVW01000001">
    <property type="protein sequence ID" value="SCZ23138.1"/>
    <property type="molecule type" value="Genomic_DNA"/>
</dbReference>
<keyword evidence="1" id="KW-0560">Oxidoreductase</keyword>